<dbReference type="Gene3D" id="2.60.40.10">
    <property type="entry name" value="Immunoglobulins"/>
    <property type="match status" value="2"/>
</dbReference>
<evidence type="ECO:0000256" key="13">
    <source>
        <dbReference type="ARBA" id="ARBA00022583"/>
    </source>
</evidence>
<dbReference type="InterPro" id="IPR031778">
    <property type="entry name" value="Sortilin_N"/>
</dbReference>
<feature type="transmembrane region" description="Helical" evidence="28">
    <location>
        <begin position="2084"/>
        <end position="2103"/>
    </location>
</feature>
<evidence type="ECO:0000256" key="17">
    <source>
        <dbReference type="ARBA" id="ARBA00022824"/>
    </source>
</evidence>
<comment type="similarity">
    <text evidence="8">Belongs to the VPS10-related sortilin family. SORL1 subfamily.</text>
</comment>
<dbReference type="CDD" id="cd00112">
    <property type="entry name" value="LDLa"/>
    <property type="match status" value="9"/>
</dbReference>
<evidence type="ECO:0000256" key="22">
    <source>
        <dbReference type="ARBA" id="ARBA00023180"/>
    </source>
</evidence>
<feature type="disulfide bond" evidence="26">
    <location>
        <begin position="1475"/>
        <end position="1490"/>
    </location>
</feature>
<feature type="domain" description="Fibronectin type-III" evidence="29">
    <location>
        <begin position="1692"/>
        <end position="1784"/>
    </location>
</feature>
<dbReference type="GO" id="GO:0031901">
    <property type="term" value="C:early endosome membrane"/>
    <property type="evidence" value="ECO:0007669"/>
    <property type="project" value="UniProtKB-SubCell"/>
</dbReference>
<feature type="disulfide bond" evidence="26">
    <location>
        <begin position="1184"/>
        <end position="1202"/>
    </location>
</feature>
<dbReference type="Pfam" id="PF00008">
    <property type="entry name" value="EGF"/>
    <property type="match status" value="1"/>
</dbReference>
<feature type="disulfide bond" evidence="26">
    <location>
        <begin position="1258"/>
        <end position="1270"/>
    </location>
</feature>
<evidence type="ECO:0000256" key="14">
    <source>
        <dbReference type="ARBA" id="ARBA00022729"/>
    </source>
</evidence>
<keyword evidence="23" id="KW-0968">Cytoplasmic vesicle</keyword>
<comment type="caution">
    <text evidence="26">Lacks conserved residue(s) required for the propagation of feature annotation.</text>
</comment>
<keyword evidence="18" id="KW-0333">Golgi apparatus</keyword>
<evidence type="ECO:0000313" key="30">
    <source>
        <dbReference type="EMBL" id="KAJ6216562.1"/>
    </source>
</evidence>
<feature type="disulfide bond" evidence="26">
    <location>
        <begin position="1277"/>
        <end position="1292"/>
    </location>
</feature>
<dbReference type="Pfam" id="PF00057">
    <property type="entry name" value="Ldl_recept_a"/>
    <property type="match status" value="9"/>
</dbReference>
<feature type="disulfide bond" evidence="26">
    <location>
        <begin position="1315"/>
        <end position="1327"/>
    </location>
</feature>
<dbReference type="PROSITE" id="PS01209">
    <property type="entry name" value="LDLRA_1"/>
    <property type="match status" value="6"/>
</dbReference>
<dbReference type="InterPro" id="IPR023415">
    <property type="entry name" value="LDLR_class-A_CS"/>
</dbReference>
<dbReference type="GO" id="GO:0005794">
    <property type="term" value="C:Golgi apparatus"/>
    <property type="evidence" value="ECO:0007669"/>
    <property type="project" value="UniProtKB-SubCell"/>
</dbReference>
<dbReference type="Gene3D" id="2.10.70.80">
    <property type="match status" value="1"/>
</dbReference>
<feature type="transmembrane region" description="Helical" evidence="28">
    <location>
        <begin position="7"/>
        <end position="23"/>
    </location>
</feature>
<dbReference type="SMART" id="SM00135">
    <property type="entry name" value="LY"/>
    <property type="match status" value="4"/>
</dbReference>
<evidence type="ECO:0000256" key="10">
    <source>
        <dbReference type="ARBA" id="ARBA00022448"/>
    </source>
</evidence>
<dbReference type="Pfam" id="PF15902">
    <property type="entry name" value="Sortilin-Vps10"/>
    <property type="match status" value="1"/>
</dbReference>
<dbReference type="GO" id="GO:0032585">
    <property type="term" value="C:multivesicular body membrane"/>
    <property type="evidence" value="ECO:0007669"/>
    <property type="project" value="UniProtKB-SubCell"/>
</dbReference>
<dbReference type="InterPro" id="IPR000033">
    <property type="entry name" value="LDLR_classB_rpt"/>
</dbReference>
<sequence>MFLATKYWSVYISSLWLLCWFAWTHNWINQCQALKDDQSDIKHLTEQHYDSILDAIRLNRRDDHESTVNTSQTIKPNDNNIFQNNSIVTLVHLNDSHEQLTVHWAGKSSPVIICLAKNRKISRRNQSSSVYISHDYGKTFKKINNFRIKDGTEAIISTFHISPVLNSFFLFVDTVHNYIFFSKDYGKNFQRIELNFKPKLFQLHHTSPNLILASAIIENSTDYALYLSDNFGFSWKKIQDKIGYFSWAIEGVDLGTELKTIFILRNEPSGLSTILSSPDFFSSTKAPKVWLKNVEEIEINGRFIFATRRLRLLGSHGVSHQLWISVDRKEFTRALIPTSDSPINYHVADVTTENIFLCVTFENSTTHLYTSDSTFVQFTFSLENILYFNSKFTKNVLGLNFDLLAEQEFADLHRVSGIRGTYIVSKWKNSTKKSISDIVSLITFDLGNKWNPIKAPDLDAFGQETNCSKLNNCSLHFVQKYLSLNSNVKPIHSRDSAIGFIIATGVLGTSLKGKQSVYLSIDAGNTWRQVLAGNYLYAFGDYGAVIVAIAHYSRGGVTNELLYSLDDGETFAILQFSKEKIRVYGLLSEPGEKTTVFTIFGSKEKTHDWIVIQANFSSLFVSQCRLPHDYKEWSPHDFESDCLLGSTQIFQRRIGSHKCFNGESFIRPTAKINCPCKHSDYECDFGFIRDKQFGGYKCIPDEHSQNPNSELANCITGQMFNKTRGYRKISGNTCEGGEDDWYSPQTLPCPFTSQESEFILFVQRQEISMISLNSEEFVKKLIVPKSFLSNAIAADFDIMKSCIFWSDISLNRIMKLCLDGKQAQPEILVETELYSVEGVAFNQINRHLYFVNGFKSKVELIDVDATYEGRMRRTIISKPNIEKPRGIAIDPIACYLFVSDWSSSNPAIIRSELDGDNLKVLFNVNTVTWPNGITVDHHMSRVYWVDAKHDYIASSDYDGKDLKYILRGEQAPHPFALGVFKNFIYYDDWNLHELLLINKHNATNPKVVLSDVVGAMDLKIITPFLNNQTNICNKNNTCSHLCIAKPFSSFRCLCPDGLISTRTPDGNELCSCPPNEEMISPGVCKPLIANVTCAQAEFTCDNGNCISRYWKCDGQDDCTDNSDEKACPENQCKSKEFRCKSTGRCVLDLFMCDYERDCPDGSDEDIQMCDSYYPKCNLTTSFQCNNHRCISKSNVCDQVDNCRDGSDELNCSSKQNRTCEDNYFRCANGYCIPKMWRCDGHNDCLDKSDEIDCKNSPCSPNEFSCPGFICIDKSWVCDLENDCIDGVDENNCTISTNDNSTSSRIPNTFIEDADCPDGWFQCTSGKCIPLEWKCDGNGDCLDEHDEIGCPEQINSTNTVSNENSTRTECGLNKFFCYKSNQCILGSYVCDGDNDCYRGEDELNCKTNMRFPCPPTFYSCILSSGCVTMKHVCDGSKDCLDGSDEWGCENSRLPVNSVCLGFFCKSLECINSFQHCDGIVDCFDESDEENCNEKLFGVEHLHVDLSTITSSSFGVSWISPNSSLKFMYLPAYSHYDDETKSYNHSKWIREQHFTFSNLQSGFTYKVSIFCKLLFDDGTENGKIISPTSYIKVTTLSIAPIPPENFIAQEIGWNQVQLKWATPNYTEPIKGYKIYYSPPFPPASKTVNDDVHQYLLADVFEVGVYYTFWATTLTKNLESSESERATLMIGPAATLNDLQHKNITNSSVVLEWKAVPERISKWFIVYRCEEYFPSFVKNLTTYKNEVMVNHLSPGVNYQFKLYPIINNTIIYDGVQDNVISIRTLGPQLPSILVESSVIGSVVSLEWAPPTGINDIEWEYAVFVGIKISDLKLFVRTKDTKVVLRNLFSCEHYIAQVRVIEPFGLGPSLHDHRFNTTFDPASPPKNLKFEIANPEMTKYRISWNSSCVEHFNDKVGYIVSVNDLVCDCEDRFRFQPNNDYSHSFDLSVHYGAVYDIKVSTDHPDARWSDKIVLKPPTMPKVLRPNGYVDEKGAIFIVWKTIDNYPKDYQAHNLRYKVFISVDQDLQKGETIIVEKPPLIHKPELKGSMYYVGISLIDNHGYVGPLSDPYHLYADDPFSMSNQSVKDVLIIPFLCLMLLIPTVYYIIKRVMSKPAIYIANSHYDSRSDSATLASYDNLV</sequence>
<dbReference type="GO" id="GO:0006897">
    <property type="term" value="P:endocytosis"/>
    <property type="evidence" value="ECO:0007669"/>
    <property type="project" value="UniProtKB-KW"/>
</dbReference>
<feature type="disulfide bond" evidence="26">
    <location>
        <begin position="1219"/>
        <end position="1231"/>
    </location>
</feature>
<evidence type="ECO:0000313" key="31">
    <source>
        <dbReference type="Proteomes" id="UP001142055"/>
    </source>
</evidence>
<dbReference type="InterPro" id="IPR050310">
    <property type="entry name" value="VPS10-sortilin"/>
</dbReference>
<keyword evidence="14" id="KW-0732">Signal</keyword>
<keyword evidence="13" id="KW-0254">Endocytosis</keyword>
<feature type="repeat" description="LDL-receptor class B" evidence="27">
    <location>
        <begin position="940"/>
        <end position="983"/>
    </location>
</feature>
<evidence type="ECO:0000256" key="26">
    <source>
        <dbReference type="PROSITE-ProRule" id="PRU00124"/>
    </source>
</evidence>
<evidence type="ECO:0000256" key="23">
    <source>
        <dbReference type="ARBA" id="ARBA00023329"/>
    </source>
</evidence>
<evidence type="ECO:0000256" key="27">
    <source>
        <dbReference type="PROSITE-ProRule" id="PRU00461"/>
    </source>
</evidence>
<dbReference type="Gene3D" id="2.120.10.30">
    <property type="entry name" value="TolB, C-terminal domain"/>
    <property type="match status" value="1"/>
</dbReference>
<dbReference type="Proteomes" id="UP001142055">
    <property type="component" value="Chromosome 3"/>
</dbReference>
<organism evidence="30 31">
    <name type="scientific">Blomia tropicalis</name>
    <name type="common">Mite</name>
    <dbReference type="NCBI Taxonomy" id="40697"/>
    <lineage>
        <taxon>Eukaryota</taxon>
        <taxon>Metazoa</taxon>
        <taxon>Ecdysozoa</taxon>
        <taxon>Arthropoda</taxon>
        <taxon>Chelicerata</taxon>
        <taxon>Arachnida</taxon>
        <taxon>Acari</taxon>
        <taxon>Acariformes</taxon>
        <taxon>Sarcoptiformes</taxon>
        <taxon>Astigmata</taxon>
        <taxon>Glycyphagoidea</taxon>
        <taxon>Echimyopodidae</taxon>
        <taxon>Blomia</taxon>
    </lineage>
</organism>
<keyword evidence="31" id="KW-1185">Reference proteome</keyword>
<dbReference type="SUPFAM" id="SSF63825">
    <property type="entry name" value="YWTD domain"/>
    <property type="match status" value="1"/>
</dbReference>
<evidence type="ECO:0000256" key="24">
    <source>
        <dbReference type="ARBA" id="ARBA00029896"/>
    </source>
</evidence>
<evidence type="ECO:0000256" key="20">
    <source>
        <dbReference type="ARBA" id="ARBA00023157"/>
    </source>
</evidence>
<keyword evidence="21" id="KW-0675">Receptor</keyword>
<dbReference type="PANTHER" id="PTHR12106:SF27">
    <property type="entry name" value="SORTILIN-RELATED RECEPTOR"/>
    <property type="match status" value="1"/>
</dbReference>
<evidence type="ECO:0000259" key="29">
    <source>
        <dbReference type="PROSITE" id="PS50853"/>
    </source>
</evidence>
<comment type="subcellular location">
    <subcellularLocation>
        <location evidence="4">Cell membrane</location>
        <topology evidence="4">Single-pass type I membrane protein</topology>
    </subcellularLocation>
    <subcellularLocation>
        <location evidence="3">Cytoplasmic vesicle</location>
        <location evidence="3">Secretory vesicle membrane</location>
        <topology evidence="3">Single-pass type I membrane protein</topology>
    </subcellularLocation>
    <subcellularLocation>
        <location evidence="2">Early endosome membrane</location>
        <topology evidence="2">Single-pass type I membrane protein</topology>
    </subcellularLocation>
    <subcellularLocation>
        <location evidence="1">Endoplasmic reticulum membrane</location>
        <topology evidence="1">Single-pass type I membrane protein</topology>
    </subcellularLocation>
    <subcellularLocation>
        <location evidence="7">Endosome</location>
        <location evidence="7">Multivesicular body membrane</location>
        <topology evidence="7">Single-pass type I membrane protein</topology>
    </subcellularLocation>
    <subcellularLocation>
        <location evidence="5">Golgi apparatus</location>
        <location evidence="5">trans-Golgi network membrane</location>
        <topology evidence="5">Single-pass type I membrane protein</topology>
    </subcellularLocation>
    <subcellularLocation>
        <location evidence="6">Recycling endosome membrane</location>
        <topology evidence="6">Single-pass type I membrane protein</topology>
    </subcellularLocation>
</comment>
<evidence type="ECO:0000256" key="25">
    <source>
        <dbReference type="ARBA" id="ARBA00032450"/>
    </source>
</evidence>
<feature type="disulfide bond" evidence="26">
    <location>
        <begin position="1093"/>
        <end position="1105"/>
    </location>
</feature>
<feature type="disulfide bond" evidence="26">
    <location>
        <begin position="1238"/>
        <end position="1253"/>
    </location>
</feature>
<feature type="disulfide bond" evidence="26">
    <location>
        <begin position="1432"/>
        <end position="1447"/>
    </location>
</feature>
<evidence type="ECO:0000256" key="12">
    <source>
        <dbReference type="ARBA" id="ARBA00022536"/>
    </source>
</evidence>
<dbReference type="GO" id="GO:0005789">
    <property type="term" value="C:endoplasmic reticulum membrane"/>
    <property type="evidence" value="ECO:0007669"/>
    <property type="project" value="UniProtKB-SubCell"/>
</dbReference>
<evidence type="ECO:0000256" key="7">
    <source>
        <dbReference type="ARBA" id="ARBA00004545"/>
    </source>
</evidence>
<evidence type="ECO:0000256" key="1">
    <source>
        <dbReference type="ARBA" id="ARBA00004115"/>
    </source>
</evidence>
<dbReference type="Gene3D" id="3.30.60.270">
    <property type="match status" value="1"/>
</dbReference>
<dbReference type="PANTHER" id="PTHR12106">
    <property type="entry name" value="SORTILIN RELATED"/>
    <property type="match status" value="1"/>
</dbReference>
<evidence type="ECO:0000256" key="21">
    <source>
        <dbReference type="ARBA" id="ARBA00023170"/>
    </source>
</evidence>
<evidence type="ECO:0000256" key="15">
    <source>
        <dbReference type="ARBA" id="ARBA00022737"/>
    </source>
</evidence>
<feature type="disulfide bond" evidence="26">
    <location>
        <begin position="1463"/>
        <end position="1481"/>
    </location>
</feature>
<feature type="disulfide bond" evidence="26">
    <location>
        <begin position="1334"/>
        <end position="1349"/>
    </location>
</feature>
<feature type="disulfide bond" evidence="26">
    <location>
        <begin position="1112"/>
        <end position="1127"/>
    </location>
</feature>
<dbReference type="InterPro" id="IPR036116">
    <property type="entry name" value="FN3_sf"/>
</dbReference>
<evidence type="ECO:0000256" key="3">
    <source>
        <dbReference type="ARBA" id="ARBA00004212"/>
    </source>
</evidence>
<dbReference type="SMART" id="SM00192">
    <property type="entry name" value="LDLa"/>
    <property type="match status" value="9"/>
</dbReference>
<dbReference type="InterPro" id="IPR031777">
    <property type="entry name" value="Sortilin_C"/>
</dbReference>
<keyword evidence="16" id="KW-0967">Endosome</keyword>
<evidence type="ECO:0000256" key="19">
    <source>
        <dbReference type="ARBA" id="ARBA00023136"/>
    </source>
</evidence>
<feature type="disulfide bond" evidence="26">
    <location>
        <begin position="1226"/>
        <end position="1244"/>
    </location>
</feature>
<dbReference type="OMA" id="LCPDGME"/>
<name>A0A9Q0M0E1_BLOTA</name>
<dbReference type="Pfam" id="PF00058">
    <property type="entry name" value="Ldl_recept_b"/>
    <property type="match status" value="1"/>
</dbReference>
<dbReference type="InterPro" id="IPR000742">
    <property type="entry name" value="EGF"/>
</dbReference>
<dbReference type="SUPFAM" id="SSF110296">
    <property type="entry name" value="Oligoxyloglucan reducing end-specific cellobiohydrolase"/>
    <property type="match status" value="1"/>
</dbReference>
<dbReference type="SUPFAM" id="SSF57424">
    <property type="entry name" value="LDL receptor-like module"/>
    <property type="match status" value="9"/>
</dbReference>
<feature type="disulfide bond" evidence="26">
    <location>
        <begin position="1196"/>
        <end position="1211"/>
    </location>
</feature>
<evidence type="ECO:0000256" key="4">
    <source>
        <dbReference type="ARBA" id="ARBA00004251"/>
    </source>
</evidence>
<keyword evidence="22" id="KW-0325">Glycoprotein</keyword>
<evidence type="ECO:0000256" key="6">
    <source>
        <dbReference type="ARBA" id="ARBA00004480"/>
    </source>
</evidence>
<dbReference type="InterPro" id="IPR013783">
    <property type="entry name" value="Ig-like_fold"/>
</dbReference>
<evidence type="ECO:0000256" key="9">
    <source>
        <dbReference type="ARBA" id="ARBA00013467"/>
    </source>
</evidence>
<feature type="disulfide bond" evidence="26">
    <location>
        <begin position="1389"/>
        <end position="1404"/>
    </location>
</feature>
<dbReference type="InterPro" id="IPR015943">
    <property type="entry name" value="WD40/YVTN_repeat-like_dom_sf"/>
</dbReference>
<dbReference type="PRINTS" id="PR00261">
    <property type="entry name" value="LDLRECEPTOR"/>
</dbReference>
<dbReference type="PROSITE" id="PS50068">
    <property type="entry name" value="LDLRA_2"/>
    <property type="match status" value="9"/>
</dbReference>
<dbReference type="GO" id="GO:0006892">
    <property type="term" value="P:post-Golgi vesicle-mediated transport"/>
    <property type="evidence" value="ECO:0007669"/>
    <property type="project" value="TreeGrafter"/>
</dbReference>
<keyword evidence="28" id="KW-1133">Transmembrane helix</keyword>
<dbReference type="GO" id="GO:0005886">
    <property type="term" value="C:plasma membrane"/>
    <property type="evidence" value="ECO:0007669"/>
    <property type="project" value="UniProtKB-SubCell"/>
</dbReference>
<dbReference type="GO" id="GO:0055038">
    <property type="term" value="C:recycling endosome membrane"/>
    <property type="evidence" value="ECO:0007669"/>
    <property type="project" value="UniProtKB-SubCell"/>
</dbReference>
<proteinExistence type="inferred from homology"/>
<protein>
    <recommendedName>
        <fullName evidence="9">Sortilin-related receptor</fullName>
    </recommendedName>
    <alternativeName>
        <fullName evidence="24">Low-density lipoprotein receptor relative with 11 ligand-binding repeats</fullName>
    </alternativeName>
    <alternativeName>
        <fullName evidence="25">Sorting protein-related receptor containing LDLR class A repeats</fullName>
    </alternativeName>
</protein>
<evidence type="ECO:0000256" key="2">
    <source>
        <dbReference type="ARBA" id="ARBA00004158"/>
    </source>
</evidence>
<dbReference type="InterPro" id="IPR006581">
    <property type="entry name" value="VPS10"/>
</dbReference>
<dbReference type="SUPFAM" id="SSF49265">
    <property type="entry name" value="Fibronectin type III"/>
    <property type="match status" value="2"/>
</dbReference>
<dbReference type="InterPro" id="IPR011042">
    <property type="entry name" value="6-blade_b-propeller_TolB-like"/>
</dbReference>
<dbReference type="InterPro" id="IPR002172">
    <property type="entry name" value="LDrepeatLR_classA_rpt"/>
</dbReference>
<feature type="disulfide bond" evidence="26">
    <location>
        <begin position="1322"/>
        <end position="1340"/>
    </location>
</feature>
<dbReference type="SMART" id="SM00060">
    <property type="entry name" value="FN3"/>
    <property type="match status" value="5"/>
</dbReference>
<gene>
    <name evidence="30" type="ORF">RDWZM_007719</name>
</gene>
<feature type="disulfide bond" evidence="26">
    <location>
        <begin position="1265"/>
        <end position="1283"/>
    </location>
</feature>
<keyword evidence="20 26" id="KW-1015">Disulfide bond</keyword>
<evidence type="ECO:0000256" key="28">
    <source>
        <dbReference type="SAM" id="Phobius"/>
    </source>
</evidence>
<dbReference type="CDD" id="cd00063">
    <property type="entry name" value="FN3"/>
    <property type="match status" value="2"/>
</dbReference>
<keyword evidence="28" id="KW-0812">Transmembrane</keyword>
<dbReference type="EMBL" id="JAPWDV010000003">
    <property type="protein sequence ID" value="KAJ6216562.1"/>
    <property type="molecule type" value="Genomic_DNA"/>
</dbReference>
<keyword evidence="12" id="KW-0245">EGF-like domain</keyword>
<dbReference type="InterPro" id="IPR003961">
    <property type="entry name" value="FN3_dom"/>
</dbReference>
<evidence type="ECO:0000256" key="16">
    <source>
        <dbReference type="ARBA" id="ARBA00022753"/>
    </source>
</evidence>
<dbReference type="SMART" id="SM00602">
    <property type="entry name" value="VPS10"/>
    <property type="match status" value="1"/>
</dbReference>
<feature type="non-terminal residue" evidence="30">
    <location>
        <position position="2135"/>
    </location>
</feature>
<dbReference type="FunFam" id="2.120.10.30:FF:000241">
    <property type="entry name" value="Low-density lipoprotein receptor-related protein 6"/>
    <property type="match status" value="1"/>
</dbReference>
<dbReference type="Gene3D" id="4.10.400.10">
    <property type="entry name" value="Low-density Lipoprotein Receptor"/>
    <property type="match status" value="9"/>
</dbReference>
<dbReference type="Gene3D" id="2.130.10.10">
    <property type="entry name" value="YVTN repeat-like/Quinoprotein amine dehydrogenase"/>
    <property type="match status" value="1"/>
</dbReference>
<dbReference type="FunFam" id="4.10.400.10:FF:000034">
    <property type="entry name" value="Low-density lipoprotein receptor-related protein 2"/>
    <property type="match status" value="2"/>
</dbReference>
<comment type="caution">
    <text evidence="30">The sequence shown here is derived from an EMBL/GenBank/DDBJ whole genome shotgun (WGS) entry which is preliminary data.</text>
</comment>
<evidence type="ECO:0000256" key="5">
    <source>
        <dbReference type="ARBA" id="ARBA00004393"/>
    </source>
</evidence>
<dbReference type="InterPro" id="IPR036055">
    <property type="entry name" value="LDL_receptor-like_sf"/>
</dbReference>
<evidence type="ECO:0000256" key="11">
    <source>
        <dbReference type="ARBA" id="ARBA00022475"/>
    </source>
</evidence>
<dbReference type="Pfam" id="PF00041">
    <property type="entry name" value="fn3"/>
    <property type="match status" value="2"/>
</dbReference>
<evidence type="ECO:0000256" key="18">
    <source>
        <dbReference type="ARBA" id="ARBA00023034"/>
    </source>
</evidence>
<feature type="disulfide bond" evidence="26">
    <location>
        <begin position="1100"/>
        <end position="1118"/>
    </location>
</feature>
<dbReference type="PROSITE" id="PS51120">
    <property type="entry name" value="LDLRB"/>
    <property type="match status" value="1"/>
</dbReference>
<dbReference type="PROSITE" id="PS50853">
    <property type="entry name" value="FN3"/>
    <property type="match status" value="2"/>
</dbReference>
<keyword evidence="17" id="KW-0256">Endoplasmic reticulum</keyword>
<evidence type="ECO:0000256" key="8">
    <source>
        <dbReference type="ARBA" id="ARBA00007041"/>
    </source>
</evidence>
<feature type="domain" description="Fibronectin type-III" evidence="29">
    <location>
        <begin position="1600"/>
        <end position="1690"/>
    </location>
</feature>
<keyword evidence="19 28" id="KW-0472">Membrane</keyword>
<dbReference type="Pfam" id="PF15901">
    <property type="entry name" value="Sortilin_C"/>
    <property type="match status" value="1"/>
</dbReference>
<keyword evidence="15" id="KW-0677">Repeat</keyword>
<dbReference type="GO" id="GO:0030658">
    <property type="term" value="C:transport vesicle membrane"/>
    <property type="evidence" value="ECO:0007669"/>
    <property type="project" value="UniProtKB-SubCell"/>
</dbReference>
<keyword evidence="11" id="KW-1003">Cell membrane</keyword>
<reference evidence="30" key="1">
    <citation type="submission" date="2022-12" db="EMBL/GenBank/DDBJ databases">
        <title>Genome assemblies of Blomia tropicalis.</title>
        <authorList>
            <person name="Cui Y."/>
        </authorList>
    </citation>
    <scope>NUCLEOTIDE SEQUENCE</scope>
    <source>
        <tissue evidence="30">Adult mites</tissue>
    </source>
</reference>
<accession>A0A9Q0M0E1</accession>
<keyword evidence="10" id="KW-0813">Transport</keyword>